<evidence type="ECO:0008006" key="3">
    <source>
        <dbReference type="Google" id="ProtNLM"/>
    </source>
</evidence>
<protein>
    <recommendedName>
        <fullName evidence="3">Ribbon-helix-helix protein CopG domain-containing protein</fullName>
    </recommendedName>
</protein>
<reference evidence="1 2" key="1">
    <citation type="submission" date="2017-09" db="EMBL/GenBank/DDBJ databases">
        <title>Comparative genomics of rhizobia isolated from Phaseolus vulgaris in China.</title>
        <authorList>
            <person name="Tong W."/>
        </authorList>
    </citation>
    <scope>NUCLEOTIDE SEQUENCE [LARGE SCALE GENOMIC DNA]</scope>
    <source>
        <strain evidence="1 2">PCH1</strain>
    </source>
</reference>
<name>A0A2A6M782_RHIFR</name>
<accession>A0A2A6M782</accession>
<dbReference type="EMBL" id="NWTC01000001">
    <property type="protein sequence ID" value="PDT50420.1"/>
    <property type="molecule type" value="Genomic_DNA"/>
</dbReference>
<dbReference type="Proteomes" id="UP000220353">
    <property type="component" value="Unassembled WGS sequence"/>
</dbReference>
<gene>
    <name evidence="1" type="ORF">CO661_01960</name>
</gene>
<sequence>MATTVRAEKLGTQMSDSDVESALGVACELLEMTQEAIIRLIIREWLEEYGFLPIYDLDEGSETEGNA</sequence>
<evidence type="ECO:0000313" key="2">
    <source>
        <dbReference type="Proteomes" id="UP000220353"/>
    </source>
</evidence>
<dbReference type="AlphaFoldDB" id="A0A2A6M782"/>
<comment type="caution">
    <text evidence="1">The sequence shown here is derived from an EMBL/GenBank/DDBJ whole genome shotgun (WGS) entry which is preliminary data.</text>
</comment>
<organism evidence="1 2">
    <name type="scientific">Rhizobium fredii</name>
    <name type="common">Sinorhizobium fredii</name>
    <dbReference type="NCBI Taxonomy" id="380"/>
    <lineage>
        <taxon>Bacteria</taxon>
        <taxon>Pseudomonadati</taxon>
        <taxon>Pseudomonadota</taxon>
        <taxon>Alphaproteobacteria</taxon>
        <taxon>Hyphomicrobiales</taxon>
        <taxon>Rhizobiaceae</taxon>
        <taxon>Sinorhizobium/Ensifer group</taxon>
        <taxon>Sinorhizobium</taxon>
    </lineage>
</organism>
<proteinExistence type="predicted"/>
<evidence type="ECO:0000313" key="1">
    <source>
        <dbReference type="EMBL" id="PDT50420.1"/>
    </source>
</evidence>